<dbReference type="AlphaFoldDB" id="A0AAV8ZU91"/>
<dbReference type="Pfam" id="PF03184">
    <property type="entry name" value="DDE_1"/>
    <property type="match status" value="1"/>
</dbReference>
<dbReference type="Proteomes" id="UP001162156">
    <property type="component" value="Unassembled WGS sequence"/>
</dbReference>
<evidence type="ECO:0000313" key="2">
    <source>
        <dbReference type="EMBL" id="KAJ8969095.1"/>
    </source>
</evidence>
<accession>A0AAV8ZU91</accession>
<keyword evidence="3" id="KW-1185">Reference proteome</keyword>
<proteinExistence type="predicted"/>
<feature type="domain" description="DDE-1" evidence="1">
    <location>
        <begin position="5"/>
        <end position="73"/>
    </location>
</feature>
<evidence type="ECO:0000259" key="1">
    <source>
        <dbReference type="Pfam" id="PF03184"/>
    </source>
</evidence>
<comment type="caution">
    <text evidence="2">The sequence shown here is derived from an EMBL/GenBank/DDBJ whole genome shotgun (WGS) entry which is preliminary data.</text>
</comment>
<sequence length="156" mass="17895">MKSRTLIGDNLSSHISHNVIESCKKNDINFILLPPNATHLCQPLDVAFFAPLRGKCRKALHKWKFRNMDVISKFEFPGVLKHVLDNLTNIVNNLLSEFAACGIYPLDRDRMLKKFPDHQSDEAVSNLALNESFVNILKDARVGHKENRRVERKRSC</sequence>
<gene>
    <name evidence="2" type="ORF">NQ314_001926</name>
</gene>
<dbReference type="InterPro" id="IPR004875">
    <property type="entry name" value="DDE_SF_endonuclease_dom"/>
</dbReference>
<dbReference type="EMBL" id="JANEYF010000595">
    <property type="protein sequence ID" value="KAJ8969095.1"/>
    <property type="molecule type" value="Genomic_DNA"/>
</dbReference>
<reference evidence="2" key="1">
    <citation type="journal article" date="2023" name="Insect Mol. Biol.">
        <title>Genome sequencing provides insights into the evolution of gene families encoding plant cell wall-degrading enzymes in longhorned beetles.</title>
        <authorList>
            <person name="Shin N.R."/>
            <person name="Okamura Y."/>
            <person name="Kirsch R."/>
            <person name="Pauchet Y."/>
        </authorList>
    </citation>
    <scope>NUCLEOTIDE SEQUENCE</scope>
    <source>
        <strain evidence="2">RBIC_L_NR</strain>
    </source>
</reference>
<organism evidence="2 3">
    <name type="scientific">Rhamnusium bicolor</name>
    <dbReference type="NCBI Taxonomy" id="1586634"/>
    <lineage>
        <taxon>Eukaryota</taxon>
        <taxon>Metazoa</taxon>
        <taxon>Ecdysozoa</taxon>
        <taxon>Arthropoda</taxon>
        <taxon>Hexapoda</taxon>
        <taxon>Insecta</taxon>
        <taxon>Pterygota</taxon>
        <taxon>Neoptera</taxon>
        <taxon>Endopterygota</taxon>
        <taxon>Coleoptera</taxon>
        <taxon>Polyphaga</taxon>
        <taxon>Cucujiformia</taxon>
        <taxon>Chrysomeloidea</taxon>
        <taxon>Cerambycidae</taxon>
        <taxon>Lepturinae</taxon>
        <taxon>Rhagiini</taxon>
        <taxon>Rhamnusium</taxon>
    </lineage>
</organism>
<evidence type="ECO:0000313" key="3">
    <source>
        <dbReference type="Proteomes" id="UP001162156"/>
    </source>
</evidence>
<protein>
    <recommendedName>
        <fullName evidence="1">DDE-1 domain-containing protein</fullName>
    </recommendedName>
</protein>
<name>A0AAV8ZU91_9CUCU</name>
<dbReference type="GO" id="GO:0003676">
    <property type="term" value="F:nucleic acid binding"/>
    <property type="evidence" value="ECO:0007669"/>
    <property type="project" value="InterPro"/>
</dbReference>